<protein>
    <submittedName>
        <fullName evidence="2">Uncharacterized protein</fullName>
    </submittedName>
</protein>
<gene>
    <name evidence="2" type="ORF">Cco03nite_75640</name>
</gene>
<proteinExistence type="predicted"/>
<evidence type="ECO:0000313" key="2">
    <source>
        <dbReference type="EMBL" id="GIG10864.1"/>
    </source>
</evidence>
<name>A0A8J3PBR3_9ACTN</name>
<organism evidence="2 3">
    <name type="scientific">Catellatospora coxensis</name>
    <dbReference type="NCBI Taxonomy" id="310354"/>
    <lineage>
        <taxon>Bacteria</taxon>
        <taxon>Bacillati</taxon>
        <taxon>Actinomycetota</taxon>
        <taxon>Actinomycetes</taxon>
        <taxon>Micromonosporales</taxon>
        <taxon>Micromonosporaceae</taxon>
        <taxon>Catellatospora</taxon>
    </lineage>
</organism>
<reference evidence="2 3" key="1">
    <citation type="submission" date="2021-01" db="EMBL/GenBank/DDBJ databases">
        <title>Whole genome shotgun sequence of Catellatospora coxensis NBRC 107359.</title>
        <authorList>
            <person name="Komaki H."/>
            <person name="Tamura T."/>
        </authorList>
    </citation>
    <scope>NUCLEOTIDE SEQUENCE [LARGE SCALE GENOMIC DNA]</scope>
    <source>
        <strain evidence="2 3">NBRC 107359</strain>
    </source>
</reference>
<dbReference type="EMBL" id="BONI01000104">
    <property type="protein sequence ID" value="GIG10864.1"/>
    <property type="molecule type" value="Genomic_DNA"/>
</dbReference>
<keyword evidence="3" id="KW-1185">Reference proteome</keyword>
<evidence type="ECO:0000256" key="1">
    <source>
        <dbReference type="SAM" id="MobiDB-lite"/>
    </source>
</evidence>
<feature type="region of interest" description="Disordered" evidence="1">
    <location>
        <begin position="66"/>
        <end position="88"/>
    </location>
</feature>
<accession>A0A8J3PBR3</accession>
<comment type="caution">
    <text evidence="2">The sequence shown here is derived from an EMBL/GenBank/DDBJ whole genome shotgun (WGS) entry which is preliminary data.</text>
</comment>
<dbReference type="Proteomes" id="UP000630887">
    <property type="component" value="Unassembled WGS sequence"/>
</dbReference>
<dbReference type="AlphaFoldDB" id="A0A8J3PBR3"/>
<sequence>MQVRAGWSGGRIGRVPAPHGFDYAVRADGTVAVSHHRAVVTLLRGERGRRFLDEVRAGDPQEVMARWTGNYRRGNERAARNHPRNSAR</sequence>
<evidence type="ECO:0000313" key="3">
    <source>
        <dbReference type="Proteomes" id="UP000630887"/>
    </source>
</evidence>